<dbReference type="InterPro" id="IPR003675">
    <property type="entry name" value="Rce1/LyrA-like_dom"/>
</dbReference>
<dbReference type="EMBL" id="FMHG01000001">
    <property type="protein sequence ID" value="SCJ49742.1"/>
    <property type="molecule type" value="Genomic_DNA"/>
</dbReference>
<evidence type="ECO:0000256" key="1">
    <source>
        <dbReference type="SAM" id="Phobius"/>
    </source>
</evidence>
<feature type="domain" description="CAAX prenyl protease 2/Lysostaphin resistance protein A-like" evidence="2">
    <location>
        <begin position="125"/>
        <end position="229"/>
    </location>
</feature>
<sequence>MAQQYRYRPALFYLLVFVLTWSFWFAAIFTANGRAALPLMFLGLCVPAVTAVCFVIFSGSRALRADLWRKLLHAACIHPGNLLAAVALFAAIVVVSILVSLLVGQPISQFSLTADFSFSVGGSSALLTILLAAVIEELGWRGYGEDAIAQYHSWFKESILFGLIWSAWHLPLFWVPGTYHAGLRALGPLYALNFLVSVVPLGFITTWVYVKNGRSMLACIIFHLFVNFFQEKIAMTPLTKCVETVVITAAAVAIVLCNRDLFFERWHIGKLPDMGSV</sequence>
<evidence type="ECO:0000259" key="2">
    <source>
        <dbReference type="Pfam" id="PF02517"/>
    </source>
</evidence>
<feature type="transmembrane region" description="Helical" evidence="1">
    <location>
        <begin position="116"/>
        <end position="138"/>
    </location>
</feature>
<dbReference type="PANTHER" id="PTHR35797">
    <property type="entry name" value="PROTEASE-RELATED"/>
    <property type="match status" value="1"/>
</dbReference>
<keyword evidence="3" id="KW-0645">Protease</keyword>
<dbReference type="AlphaFoldDB" id="A0A1C6GWV9"/>
<feature type="transmembrane region" description="Helical" evidence="1">
    <location>
        <begin position="159"/>
        <end position="177"/>
    </location>
</feature>
<dbReference type="InterPro" id="IPR042150">
    <property type="entry name" value="MmRce1-like"/>
</dbReference>
<protein>
    <submittedName>
        <fullName evidence="3">CAAX amino terminal protease self-immunity</fullName>
    </submittedName>
</protein>
<name>A0A1C6GWV9_9FIRM</name>
<keyword evidence="1" id="KW-0472">Membrane</keyword>
<feature type="transmembrane region" description="Helical" evidence="1">
    <location>
        <begin position="12"/>
        <end position="31"/>
    </location>
</feature>
<dbReference type="GO" id="GO:0080120">
    <property type="term" value="P:CAAX-box protein maturation"/>
    <property type="evidence" value="ECO:0007669"/>
    <property type="project" value="UniProtKB-ARBA"/>
</dbReference>
<evidence type="ECO:0000313" key="3">
    <source>
        <dbReference type="EMBL" id="SCJ49742.1"/>
    </source>
</evidence>
<dbReference type="GO" id="GO:0004175">
    <property type="term" value="F:endopeptidase activity"/>
    <property type="evidence" value="ECO:0007669"/>
    <property type="project" value="UniProtKB-ARBA"/>
</dbReference>
<dbReference type="GO" id="GO:0006508">
    <property type="term" value="P:proteolysis"/>
    <property type="evidence" value="ECO:0007669"/>
    <property type="project" value="UniProtKB-KW"/>
</dbReference>
<keyword evidence="1" id="KW-0812">Transmembrane</keyword>
<organism evidence="3">
    <name type="scientific">uncultured Anaerotruncus sp</name>
    <dbReference type="NCBI Taxonomy" id="905011"/>
    <lineage>
        <taxon>Bacteria</taxon>
        <taxon>Bacillati</taxon>
        <taxon>Bacillota</taxon>
        <taxon>Clostridia</taxon>
        <taxon>Eubacteriales</taxon>
        <taxon>Oscillospiraceae</taxon>
        <taxon>Anaerotruncus</taxon>
        <taxon>environmental samples</taxon>
    </lineage>
</organism>
<keyword evidence="1" id="KW-1133">Transmembrane helix</keyword>
<feature type="transmembrane region" description="Helical" evidence="1">
    <location>
        <begin position="80"/>
        <end position="104"/>
    </location>
</feature>
<keyword evidence="3" id="KW-0378">Hydrolase</keyword>
<feature type="transmembrane region" description="Helical" evidence="1">
    <location>
        <begin position="189"/>
        <end position="210"/>
    </location>
</feature>
<dbReference type="PANTHER" id="PTHR35797:SF1">
    <property type="entry name" value="PROTEASE"/>
    <property type="match status" value="1"/>
</dbReference>
<reference evidence="3" key="1">
    <citation type="submission" date="2015-09" db="EMBL/GenBank/DDBJ databases">
        <authorList>
            <consortium name="Pathogen Informatics"/>
        </authorList>
    </citation>
    <scope>NUCLEOTIDE SEQUENCE</scope>
    <source>
        <strain evidence="3">2789STDY5834896</strain>
    </source>
</reference>
<dbReference type="Pfam" id="PF02517">
    <property type="entry name" value="Rce1-like"/>
    <property type="match status" value="1"/>
</dbReference>
<feature type="transmembrane region" description="Helical" evidence="1">
    <location>
        <begin position="37"/>
        <end position="59"/>
    </location>
</feature>
<accession>A0A1C6GWV9</accession>
<gene>
    <name evidence="3" type="ORF">SAMEA3545359_00576</name>
</gene>
<proteinExistence type="predicted"/>